<accession>A0AAE3IP63</accession>
<protein>
    <recommendedName>
        <fullName evidence="4">Copper chaperone NosL</fullName>
    </recommendedName>
</protein>
<keyword evidence="1" id="KW-0812">Transmembrane</keyword>
<evidence type="ECO:0008006" key="4">
    <source>
        <dbReference type="Google" id="ProtNLM"/>
    </source>
</evidence>
<evidence type="ECO:0000313" key="3">
    <source>
        <dbReference type="Proteomes" id="UP001209317"/>
    </source>
</evidence>
<dbReference type="AlphaFoldDB" id="A0AAE3IP63"/>
<reference evidence="2" key="1">
    <citation type="submission" date="2022-10" db="EMBL/GenBank/DDBJ databases">
        <authorList>
            <person name="Kim H.S."/>
            <person name="Kim J.-S."/>
            <person name="Suh M.K."/>
            <person name="Eom M.K."/>
            <person name="Lee J.-S."/>
        </authorList>
    </citation>
    <scope>NUCLEOTIDE SEQUENCE</scope>
    <source>
        <strain evidence="2">LIP-5</strain>
    </source>
</reference>
<feature type="transmembrane region" description="Helical" evidence="1">
    <location>
        <begin position="12"/>
        <end position="30"/>
    </location>
</feature>
<keyword evidence="1" id="KW-0472">Membrane</keyword>
<name>A0AAE3IP63_9BACT</name>
<evidence type="ECO:0000256" key="1">
    <source>
        <dbReference type="SAM" id="Phobius"/>
    </source>
</evidence>
<keyword evidence="3" id="KW-1185">Reference proteome</keyword>
<gene>
    <name evidence="2" type="ORF">OD355_08425</name>
</gene>
<evidence type="ECO:0000313" key="2">
    <source>
        <dbReference type="EMBL" id="MCU7694538.1"/>
    </source>
</evidence>
<comment type="caution">
    <text evidence="2">The sequence shown here is derived from an EMBL/GenBank/DDBJ whole genome shotgun (WGS) entry which is preliminary data.</text>
</comment>
<organism evidence="2 3">
    <name type="scientific">Haoranjiania flava</name>
    <dbReference type="NCBI Taxonomy" id="1856322"/>
    <lineage>
        <taxon>Bacteria</taxon>
        <taxon>Pseudomonadati</taxon>
        <taxon>Bacteroidota</taxon>
        <taxon>Chitinophagia</taxon>
        <taxon>Chitinophagales</taxon>
        <taxon>Chitinophagaceae</taxon>
        <taxon>Haoranjiania</taxon>
    </lineage>
</organism>
<keyword evidence="1" id="KW-1133">Transmembrane helix</keyword>
<sequence>MKNLSTPVKILLVLGACFMIATLFVPMWFIDLDAPQYPEGLRMLIYPNKIGGDYEIINGLNHYIGMREIHQEDFIEFKVLPYLLIFIAVLYLLVAFFGRKKHVVWLLIFFIIFGVVSMYDFWRWEYDYGHNLDPHAAIQVPGMAYQPPLIGYKQLLNFNAFSFPHIGGWLIVAAGLILILCLFLLRKRKVTSTV</sequence>
<proteinExistence type="predicted"/>
<feature type="transmembrane region" description="Helical" evidence="1">
    <location>
        <begin position="79"/>
        <end position="97"/>
    </location>
</feature>
<dbReference type="RefSeq" id="WP_263038023.1">
    <property type="nucleotide sequence ID" value="NZ_JAOTPL010000010.1"/>
</dbReference>
<feature type="transmembrane region" description="Helical" evidence="1">
    <location>
        <begin position="104"/>
        <end position="122"/>
    </location>
</feature>
<dbReference type="EMBL" id="JAOTPL010000010">
    <property type="protein sequence ID" value="MCU7694538.1"/>
    <property type="molecule type" value="Genomic_DNA"/>
</dbReference>
<feature type="transmembrane region" description="Helical" evidence="1">
    <location>
        <begin position="166"/>
        <end position="185"/>
    </location>
</feature>
<dbReference type="Proteomes" id="UP001209317">
    <property type="component" value="Unassembled WGS sequence"/>
</dbReference>